<feature type="compositionally biased region" description="Gly residues" evidence="1">
    <location>
        <begin position="46"/>
        <end position="56"/>
    </location>
</feature>
<feature type="compositionally biased region" description="Gly residues" evidence="1">
    <location>
        <begin position="135"/>
        <end position="151"/>
    </location>
</feature>
<feature type="compositionally biased region" description="Polar residues" evidence="1">
    <location>
        <begin position="152"/>
        <end position="171"/>
    </location>
</feature>
<feature type="signal peptide" evidence="2">
    <location>
        <begin position="1"/>
        <end position="20"/>
    </location>
</feature>
<proteinExistence type="predicted"/>
<organism evidence="3 4">
    <name type="scientific">Cylindrotheca closterium</name>
    <dbReference type="NCBI Taxonomy" id="2856"/>
    <lineage>
        <taxon>Eukaryota</taxon>
        <taxon>Sar</taxon>
        <taxon>Stramenopiles</taxon>
        <taxon>Ochrophyta</taxon>
        <taxon>Bacillariophyta</taxon>
        <taxon>Bacillariophyceae</taxon>
        <taxon>Bacillariophycidae</taxon>
        <taxon>Bacillariales</taxon>
        <taxon>Bacillariaceae</taxon>
        <taxon>Cylindrotheca</taxon>
    </lineage>
</organism>
<dbReference type="Proteomes" id="UP001295423">
    <property type="component" value="Unassembled WGS sequence"/>
</dbReference>
<feature type="region of interest" description="Disordered" evidence="1">
    <location>
        <begin position="35"/>
        <end position="171"/>
    </location>
</feature>
<feature type="compositionally biased region" description="Gly residues" evidence="1">
    <location>
        <begin position="99"/>
        <end position="114"/>
    </location>
</feature>
<dbReference type="EMBL" id="CAKOGP040001668">
    <property type="protein sequence ID" value="CAJ1946334.1"/>
    <property type="molecule type" value="Genomic_DNA"/>
</dbReference>
<evidence type="ECO:0000256" key="1">
    <source>
        <dbReference type="SAM" id="MobiDB-lite"/>
    </source>
</evidence>
<dbReference type="InterPro" id="IPR057491">
    <property type="entry name" value="DiatomPyrShell"/>
</dbReference>
<gene>
    <name evidence="3" type="ORF">CYCCA115_LOCUS10475</name>
</gene>
<sequence length="389" mass="40945">MKAIFLTTFCISLHVGSIESYLPQHQVVSRRSSNSMLKPLNSMPGGMPGGDGGPGFQEGMNNGPQDFPQGVGPMPGSPMVPMGPGGERSQPYGQPYGQSYGGNEGYHGGNGGAYSNGDNWYDSPGGTGWNNQNNNGGGQWWQNGGGGGGGSPYNTLQGNSRKTWSSQDPWNQRSSHIHLQSERPNAPLDAKIDFLHGPGNVARQMKVWSMDGHQRPVRANFANPSGGASRGNYGTIDVRNTGPMEFPISAGVAQSPETMGYGGQGLMPGGGPQQMMAPGGMSGPMRMGGDMAAGMKQMKTIQGESLKTFSFNPAVNYVQINLETDGMPCYADIEVSQGPGEARQALQVYSDDGTPWEGIVDIPGYGSTITIKNVGPMAYPIKASCEPIG</sequence>
<feature type="chain" id="PRO_5042107848" evidence="2">
    <location>
        <begin position="21"/>
        <end position="389"/>
    </location>
</feature>
<feature type="compositionally biased region" description="Low complexity" evidence="1">
    <location>
        <begin position="68"/>
        <end position="82"/>
    </location>
</feature>
<evidence type="ECO:0000313" key="4">
    <source>
        <dbReference type="Proteomes" id="UP001295423"/>
    </source>
</evidence>
<name>A0AAD2FL83_9STRA</name>
<dbReference type="AlphaFoldDB" id="A0AAD2FL83"/>
<keyword evidence="4" id="KW-1185">Reference proteome</keyword>
<evidence type="ECO:0000313" key="3">
    <source>
        <dbReference type="EMBL" id="CAJ1946334.1"/>
    </source>
</evidence>
<feature type="compositionally biased region" description="Low complexity" evidence="1">
    <location>
        <begin position="89"/>
        <end position="98"/>
    </location>
</feature>
<dbReference type="Pfam" id="PF25192">
    <property type="entry name" value="DiatomPyrShell"/>
    <property type="match status" value="1"/>
</dbReference>
<comment type="caution">
    <text evidence="3">The sequence shown here is derived from an EMBL/GenBank/DDBJ whole genome shotgun (WGS) entry which is preliminary data.</text>
</comment>
<protein>
    <submittedName>
        <fullName evidence="3">Uncharacterized protein</fullName>
    </submittedName>
</protein>
<reference evidence="3" key="1">
    <citation type="submission" date="2023-08" db="EMBL/GenBank/DDBJ databases">
        <authorList>
            <person name="Audoor S."/>
            <person name="Bilcke G."/>
        </authorList>
    </citation>
    <scope>NUCLEOTIDE SEQUENCE</scope>
</reference>
<evidence type="ECO:0000256" key="2">
    <source>
        <dbReference type="SAM" id="SignalP"/>
    </source>
</evidence>
<accession>A0AAD2FL83</accession>
<keyword evidence="2" id="KW-0732">Signal</keyword>